<protein>
    <submittedName>
        <fullName evidence="1">Uncharacterized protein</fullName>
    </submittedName>
</protein>
<dbReference type="STRING" id="929556.Solca_2442"/>
<dbReference type="Proteomes" id="UP000007590">
    <property type="component" value="Chromosome"/>
</dbReference>
<dbReference type="Pfam" id="PF20391">
    <property type="entry name" value="DUF6686"/>
    <property type="match status" value="1"/>
</dbReference>
<dbReference type="HOGENOM" id="CLU_175396_0_0_10"/>
<evidence type="ECO:0000313" key="2">
    <source>
        <dbReference type="Proteomes" id="UP000007590"/>
    </source>
</evidence>
<keyword evidence="2" id="KW-1185">Reference proteome</keyword>
<dbReference type="AlphaFoldDB" id="H8KRF8"/>
<dbReference type="InterPro" id="IPR046508">
    <property type="entry name" value="DUF6686"/>
</dbReference>
<accession>H8KRF8</accession>
<dbReference type="eggNOG" id="ENOG50336NP">
    <property type="taxonomic scope" value="Bacteria"/>
</dbReference>
<name>H8KRF8_SOLCM</name>
<organism evidence="1 2">
    <name type="scientific">Solitalea canadensis (strain ATCC 29591 / DSM 3403 / JCM 21819 / LMG 8368 / NBRC 15130 / NCIMB 12057 / USAM 9D)</name>
    <name type="common">Flexibacter canadensis</name>
    <dbReference type="NCBI Taxonomy" id="929556"/>
    <lineage>
        <taxon>Bacteria</taxon>
        <taxon>Pseudomonadati</taxon>
        <taxon>Bacteroidota</taxon>
        <taxon>Sphingobacteriia</taxon>
        <taxon>Sphingobacteriales</taxon>
        <taxon>Sphingobacteriaceae</taxon>
        <taxon>Solitalea</taxon>
    </lineage>
</organism>
<sequence>MSNNRMCETRNLAKRENILINQCIDCKTVYLWCNNLVLTFTEEEFMAFGEVINSFDFKSHSVLFPDNITRAMIFSPNPDISFTFTSEELSALNSSLAEAFYMLEVYKLIEC</sequence>
<reference evidence="1" key="1">
    <citation type="submission" date="2012-02" db="EMBL/GenBank/DDBJ databases">
        <title>The complete genome of Solitalea canadensis DSM 3403.</title>
        <authorList>
            <consortium name="US DOE Joint Genome Institute (JGI-PGF)"/>
            <person name="Lucas S."/>
            <person name="Copeland A."/>
            <person name="Lapidus A."/>
            <person name="Glavina del Rio T."/>
            <person name="Dalin E."/>
            <person name="Tice H."/>
            <person name="Bruce D."/>
            <person name="Goodwin L."/>
            <person name="Pitluck S."/>
            <person name="Peters L."/>
            <person name="Ovchinnikova G."/>
            <person name="Lu M."/>
            <person name="Kyrpides N."/>
            <person name="Mavromatis K."/>
            <person name="Ivanova N."/>
            <person name="Brettin T."/>
            <person name="Detter J.C."/>
            <person name="Han C."/>
            <person name="Larimer F."/>
            <person name="Land M."/>
            <person name="Hauser L."/>
            <person name="Markowitz V."/>
            <person name="Cheng J.-F."/>
            <person name="Hugenholtz P."/>
            <person name="Woyke T."/>
            <person name="Wu D."/>
            <person name="Spring S."/>
            <person name="Schroeder M."/>
            <person name="Kopitz M."/>
            <person name="Brambilla E."/>
            <person name="Klenk H.-P."/>
            <person name="Eisen J.A."/>
        </authorList>
    </citation>
    <scope>NUCLEOTIDE SEQUENCE</scope>
    <source>
        <strain evidence="1">DSM 3403</strain>
    </source>
</reference>
<dbReference type="RefSeq" id="WP_014680710.1">
    <property type="nucleotide sequence ID" value="NC_017770.1"/>
</dbReference>
<proteinExistence type="predicted"/>
<gene>
    <name evidence="1" type="ordered locus">Solca_2442</name>
</gene>
<dbReference type="EMBL" id="CP003349">
    <property type="protein sequence ID" value="AFD07483.1"/>
    <property type="molecule type" value="Genomic_DNA"/>
</dbReference>
<evidence type="ECO:0000313" key="1">
    <source>
        <dbReference type="EMBL" id="AFD07483.1"/>
    </source>
</evidence>
<dbReference type="KEGG" id="scn:Solca_2442"/>